<name>A0A8X8CDQ7_POPTO</name>
<dbReference type="FunFam" id="3.40.1810.10:FF:000018">
    <property type="entry name" value="agamous-like MADS-box protein AGL80"/>
    <property type="match status" value="1"/>
</dbReference>
<dbReference type="PANTHER" id="PTHR48019">
    <property type="entry name" value="SERUM RESPONSE FACTOR HOMOLOG"/>
    <property type="match status" value="1"/>
</dbReference>
<evidence type="ECO:0000313" key="4">
    <source>
        <dbReference type="Proteomes" id="UP000886885"/>
    </source>
</evidence>
<dbReference type="AlphaFoldDB" id="A0A8X8CDQ7"/>
<evidence type="ECO:0000256" key="1">
    <source>
        <dbReference type="SAM" id="MobiDB-lite"/>
    </source>
</evidence>
<dbReference type="SMART" id="SM00432">
    <property type="entry name" value="MADS"/>
    <property type="match status" value="1"/>
</dbReference>
<accession>A0A8X8CDQ7</accession>
<dbReference type="PROSITE" id="PS50066">
    <property type="entry name" value="MADS_BOX_2"/>
    <property type="match status" value="1"/>
</dbReference>
<dbReference type="InterPro" id="IPR002100">
    <property type="entry name" value="TF_MADSbox"/>
</dbReference>
<gene>
    <name evidence="3" type="ORF">POTOM_044968</name>
</gene>
<dbReference type="CDD" id="cd00266">
    <property type="entry name" value="MADS_SRF_like"/>
    <property type="match status" value="1"/>
</dbReference>
<keyword evidence="4" id="KW-1185">Reference proteome</keyword>
<evidence type="ECO:0000259" key="2">
    <source>
        <dbReference type="PROSITE" id="PS50066"/>
    </source>
</evidence>
<proteinExistence type="predicted"/>
<dbReference type="GO" id="GO:0000981">
    <property type="term" value="F:DNA-binding transcription factor activity, RNA polymerase II-specific"/>
    <property type="evidence" value="ECO:0007669"/>
    <property type="project" value="InterPro"/>
</dbReference>
<dbReference type="GO" id="GO:0045944">
    <property type="term" value="P:positive regulation of transcription by RNA polymerase II"/>
    <property type="evidence" value="ECO:0007669"/>
    <property type="project" value="InterPro"/>
</dbReference>
<dbReference type="OrthoDB" id="779403at2759"/>
<dbReference type="InterPro" id="IPR033897">
    <property type="entry name" value="SRF-like_MADS-box"/>
</dbReference>
<sequence length="277" mass="31502">MTRKKVKLAYITNDSARKATFKKRKKGLMKKVSELSTLCGIEACAIICSPYDTHPEVWPSPLGVQRVLSQFQKLPEMEQCKKMVNQESFLRQRITKANEHLKKQRKDNREKEVTHAMFQCLTGKSLQNLNLMDLNDLGWMVDRNLKEINKRSDSLKNVTNSQMAAGPRAEHPSQRAEMQTFEVNSDNMQRQQWFMDLLAPQEPLGFDGDWKNNVRITVSSPREGLNFIDRIAQILQSSINVFGGLGASVHVLAIDQKDIAGLTGADINWKCADLLVE</sequence>
<dbReference type="InterPro" id="IPR050142">
    <property type="entry name" value="MADS-box/MEF2_TF"/>
</dbReference>
<feature type="domain" description="MADS-box" evidence="2">
    <location>
        <begin position="1"/>
        <end position="49"/>
    </location>
</feature>
<organism evidence="3 4">
    <name type="scientific">Populus tomentosa</name>
    <name type="common">Chinese white poplar</name>
    <dbReference type="NCBI Taxonomy" id="118781"/>
    <lineage>
        <taxon>Eukaryota</taxon>
        <taxon>Viridiplantae</taxon>
        <taxon>Streptophyta</taxon>
        <taxon>Embryophyta</taxon>
        <taxon>Tracheophyta</taxon>
        <taxon>Spermatophyta</taxon>
        <taxon>Magnoliopsida</taxon>
        <taxon>eudicotyledons</taxon>
        <taxon>Gunneridae</taxon>
        <taxon>Pentapetalae</taxon>
        <taxon>rosids</taxon>
        <taxon>fabids</taxon>
        <taxon>Malpighiales</taxon>
        <taxon>Salicaceae</taxon>
        <taxon>Saliceae</taxon>
        <taxon>Populus</taxon>
    </lineage>
</organism>
<reference evidence="3" key="1">
    <citation type="journal article" date="2020" name="bioRxiv">
        <title>Hybrid origin of Populus tomentosa Carr. identified through genome sequencing and phylogenomic analysis.</title>
        <authorList>
            <person name="An X."/>
            <person name="Gao K."/>
            <person name="Chen Z."/>
            <person name="Li J."/>
            <person name="Yang X."/>
            <person name="Yang X."/>
            <person name="Zhou J."/>
            <person name="Guo T."/>
            <person name="Zhao T."/>
            <person name="Huang S."/>
            <person name="Miao D."/>
            <person name="Khan W.U."/>
            <person name="Rao P."/>
            <person name="Ye M."/>
            <person name="Lei B."/>
            <person name="Liao W."/>
            <person name="Wang J."/>
            <person name="Ji L."/>
            <person name="Li Y."/>
            <person name="Guo B."/>
            <person name="Mustafa N.S."/>
            <person name="Li S."/>
            <person name="Yun Q."/>
            <person name="Keller S.R."/>
            <person name="Mao J."/>
            <person name="Zhang R."/>
            <person name="Strauss S.H."/>
        </authorList>
    </citation>
    <scope>NUCLEOTIDE SEQUENCE</scope>
    <source>
        <strain evidence="3">GM15</strain>
        <tissue evidence="3">Leaf</tissue>
    </source>
</reference>
<dbReference type="GO" id="GO:0000987">
    <property type="term" value="F:cis-regulatory region sequence-specific DNA binding"/>
    <property type="evidence" value="ECO:0007669"/>
    <property type="project" value="InterPro"/>
</dbReference>
<dbReference type="Proteomes" id="UP000886885">
    <property type="component" value="Chromosome 13D"/>
</dbReference>
<comment type="caution">
    <text evidence="3">The sequence shown here is derived from an EMBL/GenBank/DDBJ whole genome shotgun (WGS) entry which is preliminary data.</text>
</comment>
<dbReference type="GO" id="GO:0046983">
    <property type="term" value="F:protein dimerization activity"/>
    <property type="evidence" value="ECO:0007669"/>
    <property type="project" value="InterPro"/>
</dbReference>
<protein>
    <recommendedName>
        <fullName evidence="2">MADS-box domain-containing protein</fullName>
    </recommendedName>
</protein>
<feature type="region of interest" description="Disordered" evidence="1">
    <location>
        <begin position="154"/>
        <end position="174"/>
    </location>
</feature>
<dbReference type="EMBL" id="JAAWWB010000026">
    <property type="protein sequence ID" value="KAG6750472.1"/>
    <property type="molecule type" value="Genomic_DNA"/>
</dbReference>
<evidence type="ECO:0000313" key="3">
    <source>
        <dbReference type="EMBL" id="KAG6750472.1"/>
    </source>
</evidence>
<dbReference type="Pfam" id="PF00319">
    <property type="entry name" value="SRF-TF"/>
    <property type="match status" value="1"/>
</dbReference>